<dbReference type="EMBL" id="JBBWRZ010000001">
    <property type="protein sequence ID" value="KAK8246913.1"/>
    <property type="molecule type" value="Genomic_DNA"/>
</dbReference>
<proteinExistence type="predicted"/>
<evidence type="ECO:0000313" key="3">
    <source>
        <dbReference type="Proteomes" id="UP001492380"/>
    </source>
</evidence>
<comment type="caution">
    <text evidence="2">The sequence shown here is derived from an EMBL/GenBank/DDBJ whole genome shotgun (WGS) entry which is preliminary data.</text>
</comment>
<evidence type="ECO:0000313" key="2">
    <source>
        <dbReference type="EMBL" id="KAK8246913.1"/>
    </source>
</evidence>
<name>A0ABR1Z3D6_9PEZI</name>
<protein>
    <recommendedName>
        <fullName evidence="4">Secreted protein</fullName>
    </recommendedName>
</protein>
<evidence type="ECO:0000256" key="1">
    <source>
        <dbReference type="SAM" id="SignalP"/>
    </source>
</evidence>
<sequence>MACSESCRLGLFVACLLPIETLGDCSFAAETSRHVSERQIVRLPAQHQNSTAVFSSIFQEEAMSEGSKFRRGPALCGMIAALREVTRLI</sequence>
<feature type="signal peptide" evidence="1">
    <location>
        <begin position="1"/>
        <end position="23"/>
    </location>
</feature>
<reference evidence="2 3" key="1">
    <citation type="submission" date="2024-04" db="EMBL/GenBank/DDBJ databases">
        <title>Phyllosticta paracitricarpa is synonymous to the EU quarantine fungus P. citricarpa based on phylogenomic analyses.</title>
        <authorList>
            <consortium name="Lawrence Berkeley National Laboratory"/>
            <person name="Van Ingen-Buijs V.A."/>
            <person name="Van Westerhoven A.C."/>
            <person name="Haridas S."/>
            <person name="Skiadas P."/>
            <person name="Martin F."/>
            <person name="Groenewald J.Z."/>
            <person name="Crous P.W."/>
            <person name="Seidl M.F."/>
        </authorList>
    </citation>
    <scope>NUCLEOTIDE SEQUENCE [LARGE SCALE GENOMIC DNA]</scope>
    <source>
        <strain evidence="2 3">CBS 123374</strain>
    </source>
</reference>
<feature type="chain" id="PRO_5046932061" description="Secreted protein" evidence="1">
    <location>
        <begin position="24"/>
        <end position="89"/>
    </location>
</feature>
<dbReference type="Proteomes" id="UP001492380">
    <property type="component" value="Unassembled WGS sequence"/>
</dbReference>
<evidence type="ECO:0008006" key="4">
    <source>
        <dbReference type="Google" id="ProtNLM"/>
    </source>
</evidence>
<gene>
    <name evidence="2" type="ORF">HDK90DRAFT_24785</name>
</gene>
<accession>A0ABR1Z3D6</accession>
<organism evidence="2 3">
    <name type="scientific">Phyllosticta capitalensis</name>
    <dbReference type="NCBI Taxonomy" id="121624"/>
    <lineage>
        <taxon>Eukaryota</taxon>
        <taxon>Fungi</taxon>
        <taxon>Dikarya</taxon>
        <taxon>Ascomycota</taxon>
        <taxon>Pezizomycotina</taxon>
        <taxon>Dothideomycetes</taxon>
        <taxon>Dothideomycetes incertae sedis</taxon>
        <taxon>Botryosphaeriales</taxon>
        <taxon>Phyllostictaceae</taxon>
        <taxon>Phyllosticta</taxon>
    </lineage>
</organism>
<keyword evidence="3" id="KW-1185">Reference proteome</keyword>
<keyword evidence="1" id="KW-0732">Signal</keyword>